<evidence type="ECO:0000256" key="1">
    <source>
        <dbReference type="SAM" id="Phobius"/>
    </source>
</evidence>
<proteinExistence type="predicted"/>
<dbReference type="EMBL" id="CM001880">
    <property type="protein sequence ID" value="EOX99151.1"/>
    <property type="molecule type" value="Genomic_DNA"/>
</dbReference>
<dbReference type="Gramene" id="EOX99151">
    <property type="protein sequence ID" value="EOX99151"/>
    <property type="gene ID" value="TCM_007748"/>
</dbReference>
<accession>A0A061E4C0</accession>
<dbReference type="AlphaFoldDB" id="A0A061E4C0"/>
<evidence type="ECO:0000313" key="3">
    <source>
        <dbReference type="Proteomes" id="UP000026915"/>
    </source>
</evidence>
<evidence type="ECO:0000313" key="2">
    <source>
        <dbReference type="EMBL" id="EOX99151.1"/>
    </source>
</evidence>
<name>A0A061E4C0_THECC</name>
<feature type="transmembrane region" description="Helical" evidence="1">
    <location>
        <begin position="72"/>
        <end position="91"/>
    </location>
</feature>
<keyword evidence="1" id="KW-0472">Membrane</keyword>
<feature type="transmembrane region" description="Helical" evidence="1">
    <location>
        <begin position="40"/>
        <end position="60"/>
    </location>
</feature>
<dbReference type="Proteomes" id="UP000026915">
    <property type="component" value="Chromosome 2"/>
</dbReference>
<dbReference type="HOGENOM" id="CLU_2403938_0_0_1"/>
<keyword evidence="1" id="KW-1133">Transmembrane helix</keyword>
<gene>
    <name evidence="2" type="ORF">TCM_007748</name>
</gene>
<keyword evidence="3" id="KW-1185">Reference proteome</keyword>
<reference evidence="2 3" key="1">
    <citation type="journal article" date="2013" name="Genome Biol.">
        <title>The genome sequence of the most widely cultivated cacao type and its use to identify candidate genes regulating pod color.</title>
        <authorList>
            <person name="Motamayor J.C."/>
            <person name="Mockaitis K."/>
            <person name="Schmutz J."/>
            <person name="Haiminen N."/>
            <person name="Iii D.L."/>
            <person name="Cornejo O."/>
            <person name="Findley S.D."/>
            <person name="Zheng P."/>
            <person name="Utro F."/>
            <person name="Royaert S."/>
            <person name="Saski C."/>
            <person name="Jenkins J."/>
            <person name="Podicheti R."/>
            <person name="Zhao M."/>
            <person name="Scheffler B.E."/>
            <person name="Stack J.C."/>
            <person name="Feltus F.A."/>
            <person name="Mustiga G.M."/>
            <person name="Amores F."/>
            <person name="Phillips W."/>
            <person name="Marelli J.P."/>
            <person name="May G.D."/>
            <person name="Shapiro H."/>
            <person name="Ma J."/>
            <person name="Bustamante C.D."/>
            <person name="Schnell R.J."/>
            <person name="Main D."/>
            <person name="Gilbert D."/>
            <person name="Parida L."/>
            <person name="Kuhn D.N."/>
        </authorList>
    </citation>
    <scope>NUCLEOTIDE SEQUENCE [LARGE SCALE GENOMIC DNA]</scope>
    <source>
        <strain evidence="3">cv. Matina 1-6</strain>
    </source>
</reference>
<organism evidence="2 3">
    <name type="scientific">Theobroma cacao</name>
    <name type="common">Cacao</name>
    <name type="synonym">Cocoa</name>
    <dbReference type="NCBI Taxonomy" id="3641"/>
    <lineage>
        <taxon>Eukaryota</taxon>
        <taxon>Viridiplantae</taxon>
        <taxon>Streptophyta</taxon>
        <taxon>Embryophyta</taxon>
        <taxon>Tracheophyta</taxon>
        <taxon>Spermatophyta</taxon>
        <taxon>Magnoliopsida</taxon>
        <taxon>eudicotyledons</taxon>
        <taxon>Gunneridae</taxon>
        <taxon>Pentapetalae</taxon>
        <taxon>rosids</taxon>
        <taxon>malvids</taxon>
        <taxon>Malvales</taxon>
        <taxon>Malvaceae</taxon>
        <taxon>Byttnerioideae</taxon>
        <taxon>Theobroma</taxon>
    </lineage>
</organism>
<dbReference type="InParanoid" id="A0A061E4C0"/>
<protein>
    <submittedName>
        <fullName evidence="2">Uncharacterized protein</fullName>
    </submittedName>
</protein>
<sequence>MEWGAMGQLGWLLRQLAGVTWWWGLSSTAELSQLASAFSIFPYIVCFVLTVVLFWVSLVTDGSRRTASRSHLLLPGYAPYCALVIPFTVSAHA</sequence>
<keyword evidence="1" id="KW-0812">Transmembrane</keyword>